<evidence type="ECO:0000313" key="1">
    <source>
        <dbReference type="EMBL" id="RMW57257.1"/>
    </source>
</evidence>
<name>A0AB37RLV9_LACPE</name>
<gene>
    <name evidence="1" type="ORF">D6U17_00980</name>
</gene>
<dbReference type="InterPro" id="IPR027417">
    <property type="entry name" value="P-loop_NTPase"/>
</dbReference>
<dbReference type="Gene3D" id="3.40.50.300">
    <property type="entry name" value="P-loop containing nucleotide triphosphate hydrolases"/>
    <property type="match status" value="1"/>
</dbReference>
<dbReference type="Proteomes" id="UP000281061">
    <property type="component" value="Unassembled WGS sequence"/>
</dbReference>
<dbReference type="AlphaFoldDB" id="A0AB37RLV9"/>
<dbReference type="RefSeq" id="WP_122210874.1">
    <property type="nucleotide sequence ID" value="NZ_RDCH01000011.1"/>
</dbReference>
<sequence length="74" mass="8348">MSTNLKVVVGTPGTGKSYRLIQNVIKLEHQNKKGSNIMIETEHNNKAIVKFEGNEIRKLTVNDKDYFIAKGVFV</sequence>
<comment type="caution">
    <text evidence="1">The sequence shown here is derived from an EMBL/GenBank/DDBJ whole genome shotgun (WGS) entry which is preliminary data.</text>
</comment>
<protein>
    <submittedName>
        <fullName evidence="1">Uncharacterized protein</fullName>
    </submittedName>
</protein>
<organism evidence="1 2">
    <name type="scientific">Lactiplantibacillus pentosus</name>
    <name type="common">Lactobacillus pentosus</name>
    <dbReference type="NCBI Taxonomy" id="1589"/>
    <lineage>
        <taxon>Bacteria</taxon>
        <taxon>Bacillati</taxon>
        <taxon>Bacillota</taxon>
        <taxon>Bacilli</taxon>
        <taxon>Lactobacillales</taxon>
        <taxon>Lactobacillaceae</taxon>
        <taxon>Lactiplantibacillus</taxon>
    </lineage>
</organism>
<reference evidence="1 2" key="1">
    <citation type="submission" date="2018-10" db="EMBL/GenBank/DDBJ databases">
        <title>Genome sequences of five Lactobacillus pentosus strains isolated from brines of traditionally fermented spanish-style green table olives and differences between them.</title>
        <authorList>
            <person name="Jimenez Diaz R."/>
        </authorList>
    </citation>
    <scope>NUCLEOTIDE SEQUENCE [LARGE SCALE GENOMIC DNA]</scope>
    <source>
        <strain evidence="1 2">IG8</strain>
    </source>
</reference>
<proteinExistence type="predicted"/>
<evidence type="ECO:0000313" key="2">
    <source>
        <dbReference type="Proteomes" id="UP000281061"/>
    </source>
</evidence>
<dbReference type="EMBL" id="RDCL01000014">
    <property type="protein sequence ID" value="RMW57257.1"/>
    <property type="molecule type" value="Genomic_DNA"/>
</dbReference>
<accession>A0AB37RLV9</accession>